<dbReference type="InterPro" id="IPR046268">
    <property type="entry name" value="DUF6301"/>
</dbReference>
<gene>
    <name evidence="1" type="ORF">FHX72_002706</name>
</gene>
<comment type="caution">
    <text evidence="1">The sequence shown here is derived from an EMBL/GenBank/DDBJ whole genome shotgun (WGS) entry which is preliminary data.</text>
</comment>
<keyword evidence="2" id="KW-1185">Reference proteome</keyword>
<reference evidence="1 2" key="1">
    <citation type="submission" date="2020-08" db="EMBL/GenBank/DDBJ databases">
        <title>Sequencing the genomes of 1000 actinobacteria strains.</title>
        <authorList>
            <person name="Klenk H.-P."/>
        </authorList>
    </citation>
    <scope>NUCLEOTIDE SEQUENCE [LARGE SCALE GENOMIC DNA]</scope>
    <source>
        <strain evidence="1 2">DSM 20419</strain>
    </source>
</reference>
<proteinExistence type="predicted"/>
<sequence>MVQLVVAAAGGNPHAFLSFSDGYLSEVRLRLCNFSREHAGKDLLSVREDMASCATSVLGEPSGKQDGNAFWELENRGHLWIKVLEATVLLQVLHPRYADIERAEGRLGIP</sequence>
<name>A0A7W4UQ44_9MICO</name>
<dbReference type="AlphaFoldDB" id="A0A7W4UQ44"/>
<evidence type="ECO:0000313" key="2">
    <source>
        <dbReference type="Proteomes" id="UP000545286"/>
    </source>
</evidence>
<dbReference type="RefSeq" id="WP_183625726.1">
    <property type="nucleotide sequence ID" value="NZ_JACHWJ010000004.1"/>
</dbReference>
<protein>
    <submittedName>
        <fullName evidence="1">Uncharacterized protein</fullName>
    </submittedName>
</protein>
<accession>A0A7W4UQ44</accession>
<organism evidence="1 2">
    <name type="scientific">Pseudoclavibacter helvolus</name>
    <dbReference type="NCBI Taxonomy" id="255205"/>
    <lineage>
        <taxon>Bacteria</taxon>
        <taxon>Bacillati</taxon>
        <taxon>Actinomycetota</taxon>
        <taxon>Actinomycetes</taxon>
        <taxon>Micrococcales</taxon>
        <taxon>Microbacteriaceae</taxon>
        <taxon>Pseudoclavibacter</taxon>
    </lineage>
</organism>
<dbReference type="Pfam" id="PF19818">
    <property type="entry name" value="DUF6301"/>
    <property type="match status" value="1"/>
</dbReference>
<dbReference type="Proteomes" id="UP000545286">
    <property type="component" value="Unassembled WGS sequence"/>
</dbReference>
<evidence type="ECO:0000313" key="1">
    <source>
        <dbReference type="EMBL" id="MBB2958560.1"/>
    </source>
</evidence>
<dbReference type="EMBL" id="JACHWJ010000004">
    <property type="protein sequence ID" value="MBB2958560.1"/>
    <property type="molecule type" value="Genomic_DNA"/>
</dbReference>